<dbReference type="AlphaFoldDB" id="A0A8E1WBG7"/>
<dbReference type="GO" id="GO:0003700">
    <property type="term" value="F:DNA-binding transcription factor activity"/>
    <property type="evidence" value="ECO:0007669"/>
    <property type="project" value="InterPro"/>
</dbReference>
<evidence type="ECO:0000256" key="3">
    <source>
        <dbReference type="ARBA" id="ARBA00023163"/>
    </source>
</evidence>
<dbReference type="Pfam" id="PF07729">
    <property type="entry name" value="FCD"/>
    <property type="match status" value="1"/>
</dbReference>
<dbReference type="PRINTS" id="PR00035">
    <property type="entry name" value="HTHGNTR"/>
</dbReference>
<dbReference type="SUPFAM" id="SSF46785">
    <property type="entry name" value="Winged helix' DNA-binding domain"/>
    <property type="match status" value="1"/>
</dbReference>
<gene>
    <name evidence="5" type="ORF">HNQ96_001489</name>
</gene>
<dbReference type="InterPro" id="IPR000524">
    <property type="entry name" value="Tscrpt_reg_HTH_GntR"/>
</dbReference>
<dbReference type="GO" id="GO:0003677">
    <property type="term" value="F:DNA binding"/>
    <property type="evidence" value="ECO:0007669"/>
    <property type="project" value="UniProtKB-KW"/>
</dbReference>
<evidence type="ECO:0000313" key="6">
    <source>
        <dbReference type="Proteomes" id="UP000532373"/>
    </source>
</evidence>
<dbReference type="PROSITE" id="PS50949">
    <property type="entry name" value="HTH_GNTR"/>
    <property type="match status" value="1"/>
</dbReference>
<dbReference type="Gene3D" id="1.20.120.530">
    <property type="entry name" value="GntR ligand-binding domain-like"/>
    <property type="match status" value="1"/>
</dbReference>
<dbReference type="InterPro" id="IPR008920">
    <property type="entry name" value="TF_FadR/GntR_C"/>
</dbReference>
<name>A0A8E1WBG7_9HYPH</name>
<dbReference type="Pfam" id="PF00392">
    <property type="entry name" value="GntR"/>
    <property type="match status" value="1"/>
</dbReference>
<dbReference type="RefSeq" id="WP_184768120.1">
    <property type="nucleotide sequence ID" value="NZ_JACHGI010000002.1"/>
</dbReference>
<keyword evidence="1" id="KW-0805">Transcription regulation</keyword>
<feature type="domain" description="HTH gntR-type" evidence="4">
    <location>
        <begin position="25"/>
        <end position="93"/>
    </location>
</feature>
<evidence type="ECO:0000256" key="1">
    <source>
        <dbReference type="ARBA" id="ARBA00023015"/>
    </source>
</evidence>
<accession>A0A8E1WBG7</accession>
<evidence type="ECO:0000259" key="4">
    <source>
        <dbReference type="PROSITE" id="PS50949"/>
    </source>
</evidence>
<dbReference type="InterPro" id="IPR036390">
    <property type="entry name" value="WH_DNA-bd_sf"/>
</dbReference>
<dbReference type="Proteomes" id="UP000532373">
    <property type="component" value="Unassembled WGS sequence"/>
</dbReference>
<keyword evidence="2 5" id="KW-0238">DNA-binding</keyword>
<dbReference type="SUPFAM" id="SSF48008">
    <property type="entry name" value="GntR ligand-binding domain-like"/>
    <property type="match status" value="1"/>
</dbReference>
<proteinExistence type="predicted"/>
<protein>
    <submittedName>
        <fullName evidence="5">DNA-binding FadR family transcriptional regulator</fullName>
    </submittedName>
</protein>
<sequence>MGTEDISKRRTASLLNSLGSQEPRTNLVTSMAEAIRRKIYDGQLQPGDRLPTESELGQSARVSRTVVREAVVVLKAEGLVETRQGAGAFVKGLAGQLVMPYRIEGATLEDILQMLELRLAVEVEAAALAARRRTDADLLEMASALEDFAAARKQQNDATDADLRFHMALAEATHNPRFSQFLRTLGDLALPRKHLPESIRGEAYLGNQIDLAAQEHKAIFEAVQTQDAAYASTAMRVHLGGSRSRYAALRRASDAVEAK</sequence>
<dbReference type="Gene3D" id="1.10.10.10">
    <property type="entry name" value="Winged helix-like DNA-binding domain superfamily/Winged helix DNA-binding domain"/>
    <property type="match status" value="1"/>
</dbReference>
<organism evidence="5 6">
    <name type="scientific">Aminobacter carboxidus</name>
    <dbReference type="NCBI Taxonomy" id="376165"/>
    <lineage>
        <taxon>Bacteria</taxon>
        <taxon>Pseudomonadati</taxon>
        <taxon>Pseudomonadota</taxon>
        <taxon>Alphaproteobacteria</taxon>
        <taxon>Hyphomicrobiales</taxon>
        <taxon>Phyllobacteriaceae</taxon>
        <taxon>Aminobacter</taxon>
    </lineage>
</organism>
<keyword evidence="3" id="KW-0804">Transcription</keyword>
<dbReference type="CDD" id="cd07377">
    <property type="entry name" value="WHTH_GntR"/>
    <property type="match status" value="1"/>
</dbReference>
<comment type="caution">
    <text evidence="5">The sequence shown here is derived from an EMBL/GenBank/DDBJ whole genome shotgun (WGS) entry which is preliminary data.</text>
</comment>
<reference evidence="5 6" key="1">
    <citation type="submission" date="2020-08" db="EMBL/GenBank/DDBJ databases">
        <title>Genomic Encyclopedia of Type Strains, Phase IV (KMG-IV): sequencing the most valuable type-strain genomes for metagenomic binning, comparative biology and taxonomic classification.</title>
        <authorList>
            <person name="Goeker M."/>
        </authorList>
    </citation>
    <scope>NUCLEOTIDE SEQUENCE [LARGE SCALE GENOMIC DNA]</scope>
    <source>
        <strain evidence="5 6">DSM 17454</strain>
    </source>
</reference>
<dbReference type="EMBL" id="JACHGI010000002">
    <property type="protein sequence ID" value="MBB6465631.1"/>
    <property type="molecule type" value="Genomic_DNA"/>
</dbReference>
<dbReference type="InterPro" id="IPR036388">
    <property type="entry name" value="WH-like_DNA-bd_sf"/>
</dbReference>
<dbReference type="SMART" id="SM00895">
    <property type="entry name" value="FCD"/>
    <property type="match status" value="1"/>
</dbReference>
<dbReference type="SMART" id="SM00345">
    <property type="entry name" value="HTH_GNTR"/>
    <property type="match status" value="1"/>
</dbReference>
<evidence type="ECO:0000256" key="2">
    <source>
        <dbReference type="ARBA" id="ARBA00023125"/>
    </source>
</evidence>
<dbReference type="PANTHER" id="PTHR43537:SF5">
    <property type="entry name" value="UXU OPERON TRANSCRIPTIONAL REGULATOR"/>
    <property type="match status" value="1"/>
</dbReference>
<dbReference type="InterPro" id="IPR011711">
    <property type="entry name" value="GntR_C"/>
</dbReference>
<evidence type="ECO:0000313" key="5">
    <source>
        <dbReference type="EMBL" id="MBB6465631.1"/>
    </source>
</evidence>
<dbReference type="PANTHER" id="PTHR43537">
    <property type="entry name" value="TRANSCRIPTIONAL REGULATOR, GNTR FAMILY"/>
    <property type="match status" value="1"/>
</dbReference>